<evidence type="ECO:0000313" key="1">
    <source>
        <dbReference type="EMBL" id="CRK97877.1"/>
    </source>
</evidence>
<reference evidence="1 2" key="1">
    <citation type="submission" date="2015-04" db="EMBL/GenBank/DDBJ databases">
        <authorList>
            <person name="Syromyatnikov M.Y."/>
            <person name="Popov V.N."/>
        </authorList>
    </citation>
    <scope>NUCLEOTIDE SEQUENCE [LARGE SCALE GENOMIC DNA]</scope>
</reference>
<dbReference type="EMBL" id="CVRI01000047">
    <property type="protein sequence ID" value="CRK97877.1"/>
    <property type="molecule type" value="Genomic_DNA"/>
</dbReference>
<organism evidence="1 2">
    <name type="scientific">Clunio marinus</name>
    <dbReference type="NCBI Taxonomy" id="568069"/>
    <lineage>
        <taxon>Eukaryota</taxon>
        <taxon>Metazoa</taxon>
        <taxon>Ecdysozoa</taxon>
        <taxon>Arthropoda</taxon>
        <taxon>Hexapoda</taxon>
        <taxon>Insecta</taxon>
        <taxon>Pterygota</taxon>
        <taxon>Neoptera</taxon>
        <taxon>Endopterygota</taxon>
        <taxon>Diptera</taxon>
        <taxon>Nematocera</taxon>
        <taxon>Chironomoidea</taxon>
        <taxon>Chironomidae</taxon>
        <taxon>Clunio</taxon>
    </lineage>
</organism>
<sequence length="94" mass="10338">MMISNQQSKKFPQIFAGLSVAGGTFALGAALKWPSPAGPQLVNRTLAEDERFFEITQTQFDWAASIGCAISCLPFTIHQNHHQVCFKAETNILL</sequence>
<evidence type="ECO:0000313" key="2">
    <source>
        <dbReference type="Proteomes" id="UP000183832"/>
    </source>
</evidence>
<gene>
    <name evidence="1" type="ORF">CLUMA_CG011252</name>
</gene>
<dbReference type="AlphaFoldDB" id="A0A1J1IC67"/>
<name>A0A1J1IC67_9DIPT</name>
<dbReference type="Proteomes" id="UP000183832">
    <property type="component" value="Unassembled WGS sequence"/>
</dbReference>
<accession>A0A1J1IC67</accession>
<proteinExistence type="predicted"/>
<keyword evidence="2" id="KW-1185">Reference proteome</keyword>
<dbReference type="STRING" id="568069.A0A1J1IC67"/>
<protein>
    <submittedName>
        <fullName evidence="1">CLUMA_CG011252, isoform A</fullName>
    </submittedName>
</protein>